<dbReference type="GO" id="GO:0006412">
    <property type="term" value="P:translation"/>
    <property type="evidence" value="ECO:0007669"/>
    <property type="project" value="InterPro"/>
</dbReference>
<dbReference type="NCBIfam" id="TIGR01030">
    <property type="entry name" value="rpmH_bact"/>
    <property type="match status" value="1"/>
</dbReference>
<evidence type="ECO:0000313" key="4">
    <source>
        <dbReference type="EMBL" id="VVU94836.1"/>
    </source>
</evidence>
<dbReference type="GO" id="GO:0005840">
    <property type="term" value="C:ribosome"/>
    <property type="evidence" value="ECO:0007669"/>
    <property type="project" value="UniProtKB-KW"/>
</dbReference>
<dbReference type="Pfam" id="PF00468">
    <property type="entry name" value="Ribosomal_L34"/>
    <property type="match status" value="1"/>
</dbReference>
<dbReference type="FunFam" id="1.10.287.3980:FF:000001">
    <property type="entry name" value="Mitochondrial ribosomal protein L34"/>
    <property type="match status" value="1"/>
</dbReference>
<gene>
    <name evidence="4" type="ORF">CPAV1605_561</name>
</gene>
<reference evidence="4" key="1">
    <citation type="submission" date="2019-09" db="EMBL/GenBank/DDBJ databases">
        <authorList>
            <person name="Needham M D."/>
        </authorList>
    </citation>
    <scope>NUCLEOTIDE SEQUENCE</scope>
</reference>
<dbReference type="EMBL" id="CABVLZ010000002">
    <property type="protein sequence ID" value="VVU94836.1"/>
    <property type="molecule type" value="Genomic_DNA"/>
</dbReference>
<comment type="similarity">
    <text evidence="1">Belongs to the bacterial ribosomal protein bL34 family.</text>
</comment>
<evidence type="ECO:0000256" key="2">
    <source>
        <dbReference type="ARBA" id="ARBA00022980"/>
    </source>
</evidence>
<organism evidence="4">
    <name type="scientific">seawater metagenome</name>
    <dbReference type="NCBI Taxonomy" id="1561972"/>
    <lineage>
        <taxon>unclassified sequences</taxon>
        <taxon>metagenomes</taxon>
        <taxon>ecological metagenomes</taxon>
    </lineage>
</organism>
<dbReference type="InterPro" id="IPR000271">
    <property type="entry name" value="Ribosomal_bL34"/>
</dbReference>
<dbReference type="AlphaFoldDB" id="A0A5E8CID4"/>
<dbReference type="PANTHER" id="PTHR14503">
    <property type="entry name" value="MITOCHONDRIAL RIBOSOMAL PROTEIN 34 FAMILY MEMBER"/>
    <property type="match status" value="1"/>
</dbReference>
<dbReference type="GO" id="GO:1990904">
    <property type="term" value="C:ribonucleoprotein complex"/>
    <property type="evidence" value="ECO:0007669"/>
    <property type="project" value="UniProtKB-KW"/>
</dbReference>
<evidence type="ECO:0000256" key="3">
    <source>
        <dbReference type="ARBA" id="ARBA00023274"/>
    </source>
</evidence>
<dbReference type="Gene3D" id="1.10.287.3980">
    <property type="match status" value="1"/>
</dbReference>
<dbReference type="PANTHER" id="PTHR14503:SF4">
    <property type="entry name" value="LARGE RIBOSOMAL SUBUNIT PROTEIN BL34M"/>
    <property type="match status" value="1"/>
</dbReference>
<dbReference type="GO" id="GO:0003735">
    <property type="term" value="F:structural constituent of ribosome"/>
    <property type="evidence" value="ECO:0007669"/>
    <property type="project" value="InterPro"/>
</dbReference>
<evidence type="ECO:0000256" key="1">
    <source>
        <dbReference type="ARBA" id="ARBA00010111"/>
    </source>
</evidence>
<dbReference type="HAMAP" id="MF_00391">
    <property type="entry name" value="Ribosomal_bL34"/>
    <property type="match status" value="1"/>
</dbReference>
<protein>
    <submittedName>
        <fullName evidence="4">Ribosomal protein L34</fullName>
    </submittedName>
</protein>
<keyword evidence="2 4" id="KW-0689">Ribosomal protein</keyword>
<dbReference type="PROSITE" id="PS00784">
    <property type="entry name" value="RIBOSOMAL_L34"/>
    <property type="match status" value="1"/>
</dbReference>
<accession>A0A5E8CID4</accession>
<sequence length="211" mass="24734">MLDQELVKYILNKMEEQDSQERHVELKENKFTYTLENTQTETDNKEPEFLYVLKFKSGECNKSSISLYNSPNVVAFSDRPYRINQSLDLEEFSSYWDKPIDENIEVVEDSFYMDPPNAALYIDDKIYILEIDDLYIDNNGAIKIDAVFSLFSEVIPKDFDNGALFIDMKRTFQPSNLVRKRRHGFRERMATKAGRAVLRKRRAKGSKRLSA</sequence>
<dbReference type="InterPro" id="IPR020939">
    <property type="entry name" value="Ribosomal_bL34_CS"/>
</dbReference>
<keyword evidence="3" id="KW-0687">Ribonucleoprotein</keyword>
<name>A0A5E8CID4_9ZZZZ</name>
<proteinExistence type="inferred from homology"/>